<dbReference type="Pfam" id="PF00657">
    <property type="entry name" value="Lipase_GDSL"/>
    <property type="match status" value="1"/>
</dbReference>
<organism evidence="3 4">
    <name type="scientific">Gracilibacillus kekensis</name>
    <dbReference type="NCBI Taxonomy" id="1027249"/>
    <lineage>
        <taxon>Bacteria</taxon>
        <taxon>Bacillati</taxon>
        <taxon>Bacillota</taxon>
        <taxon>Bacilli</taxon>
        <taxon>Bacillales</taxon>
        <taxon>Bacillaceae</taxon>
        <taxon>Gracilibacillus</taxon>
    </lineage>
</organism>
<dbReference type="AlphaFoldDB" id="A0A1M7QW19"/>
<evidence type="ECO:0000313" key="3">
    <source>
        <dbReference type="EMBL" id="SHN36147.1"/>
    </source>
</evidence>
<gene>
    <name evidence="3" type="ORF">SAMN05216179_3688</name>
</gene>
<evidence type="ECO:0000313" key="4">
    <source>
        <dbReference type="Proteomes" id="UP000184184"/>
    </source>
</evidence>
<dbReference type="InterPro" id="IPR001087">
    <property type="entry name" value="GDSL"/>
</dbReference>
<dbReference type="CDD" id="cd01821">
    <property type="entry name" value="Rhamnogalacturan_acetylesterase_like"/>
    <property type="match status" value="1"/>
</dbReference>
<dbReference type="PANTHER" id="PTHR43695:SF1">
    <property type="entry name" value="RHAMNOGALACTURONAN ACETYLESTERASE"/>
    <property type="match status" value="1"/>
</dbReference>
<dbReference type="InterPro" id="IPR036514">
    <property type="entry name" value="SGNH_hydro_sf"/>
</dbReference>
<comment type="similarity">
    <text evidence="1">Belongs to the 'GDSL' lipolytic enzyme family.</text>
</comment>
<dbReference type="Gene3D" id="3.40.50.1110">
    <property type="entry name" value="SGNH hydrolase"/>
    <property type="match status" value="1"/>
</dbReference>
<sequence length="207" mass="23648">MNKSRIFLASDSTCQTYTEEHYPQAGWGQFLSNYLSNFKIENHAIGGRSSKTFIEEGRLVKILAEISKDDYLIIQMGHNDSTKERPARFTEPYNDFKKYLKQYIHGARAKHAIPIIVTPVTRLHYVKGEFLQDFGDYCNAIKEVADEENVLLIDLMTLSNRHLQSIGYDKAKDYYMVSANGEDCTHFTIKGADQIAKLIALQLDAIL</sequence>
<protein>
    <submittedName>
        <fullName evidence="3">Lysophospholipase L1</fullName>
    </submittedName>
</protein>
<evidence type="ECO:0000256" key="1">
    <source>
        <dbReference type="ARBA" id="ARBA00008668"/>
    </source>
</evidence>
<dbReference type="EMBL" id="FRCZ01000010">
    <property type="protein sequence ID" value="SHN36147.1"/>
    <property type="molecule type" value="Genomic_DNA"/>
</dbReference>
<dbReference type="GO" id="GO:0016788">
    <property type="term" value="F:hydrolase activity, acting on ester bonds"/>
    <property type="evidence" value="ECO:0007669"/>
    <property type="project" value="InterPro"/>
</dbReference>
<proteinExistence type="inferred from homology"/>
<dbReference type="PANTHER" id="PTHR43695">
    <property type="entry name" value="PUTATIVE (AFU_ORTHOLOGUE AFUA_2G17250)-RELATED"/>
    <property type="match status" value="1"/>
</dbReference>
<dbReference type="InterPro" id="IPR037459">
    <property type="entry name" value="RhgT-like"/>
</dbReference>
<reference evidence="3 4" key="1">
    <citation type="submission" date="2016-11" db="EMBL/GenBank/DDBJ databases">
        <authorList>
            <person name="Jaros S."/>
            <person name="Januszkiewicz K."/>
            <person name="Wedrychowicz H."/>
        </authorList>
    </citation>
    <scope>NUCLEOTIDE SEQUENCE [LARGE SCALE GENOMIC DNA]</scope>
    <source>
        <strain evidence="3 4">CGMCC 1.10681</strain>
    </source>
</reference>
<dbReference type="OrthoDB" id="9807041at2"/>
<dbReference type="RefSeq" id="WP_073203270.1">
    <property type="nucleotide sequence ID" value="NZ_FRCZ01000010.1"/>
</dbReference>
<dbReference type="Proteomes" id="UP000184184">
    <property type="component" value="Unassembled WGS sequence"/>
</dbReference>
<keyword evidence="4" id="KW-1185">Reference proteome</keyword>
<dbReference type="STRING" id="1027249.SAMN05216179_3688"/>
<evidence type="ECO:0000256" key="2">
    <source>
        <dbReference type="ARBA" id="ARBA00022801"/>
    </source>
</evidence>
<keyword evidence="2" id="KW-0378">Hydrolase</keyword>
<dbReference type="SUPFAM" id="SSF52266">
    <property type="entry name" value="SGNH hydrolase"/>
    <property type="match status" value="1"/>
</dbReference>
<name>A0A1M7QW19_9BACI</name>
<accession>A0A1M7QW19</accession>